<dbReference type="STRING" id="683125.SAMN05660206_105226"/>
<organism evidence="1 2">
    <name type="scientific">Sphingobacterium wenxiniae</name>
    <dbReference type="NCBI Taxonomy" id="683125"/>
    <lineage>
        <taxon>Bacteria</taxon>
        <taxon>Pseudomonadati</taxon>
        <taxon>Bacteroidota</taxon>
        <taxon>Sphingobacteriia</taxon>
        <taxon>Sphingobacteriales</taxon>
        <taxon>Sphingobacteriaceae</taxon>
        <taxon>Sphingobacterium</taxon>
    </lineage>
</organism>
<dbReference type="EMBL" id="FOZZ01000005">
    <property type="protein sequence ID" value="SFS83449.1"/>
    <property type="molecule type" value="Genomic_DNA"/>
</dbReference>
<dbReference type="PROSITE" id="PS00141">
    <property type="entry name" value="ASP_PROTEASE"/>
    <property type="match status" value="1"/>
</dbReference>
<dbReference type="OrthoDB" id="7433208at2"/>
<keyword evidence="2" id="KW-1185">Reference proteome</keyword>
<keyword evidence="1" id="KW-0645">Protease</keyword>
<accession>A0A1I6T2F7</accession>
<evidence type="ECO:0000313" key="2">
    <source>
        <dbReference type="Proteomes" id="UP000198785"/>
    </source>
</evidence>
<gene>
    <name evidence="1" type="ORF">SAMN05660206_105226</name>
</gene>
<dbReference type="InterPro" id="IPR001969">
    <property type="entry name" value="Aspartic_peptidase_AS"/>
</dbReference>
<keyword evidence="1" id="KW-0378">Hydrolase</keyword>
<protein>
    <submittedName>
        <fullName evidence="1">Aspartyl protease</fullName>
    </submittedName>
</protein>
<dbReference type="GO" id="GO:0006508">
    <property type="term" value="P:proteolysis"/>
    <property type="evidence" value="ECO:0007669"/>
    <property type="project" value="UniProtKB-KW"/>
</dbReference>
<dbReference type="SUPFAM" id="SSF50630">
    <property type="entry name" value="Acid proteases"/>
    <property type="match status" value="1"/>
</dbReference>
<dbReference type="RefSeq" id="WP_093365392.1">
    <property type="nucleotide sequence ID" value="NZ_FOZZ01000005.1"/>
</dbReference>
<name>A0A1I6T2F7_9SPHI</name>
<dbReference type="Proteomes" id="UP000198785">
    <property type="component" value="Unassembled WGS sequence"/>
</dbReference>
<sequence length="145" mass="16354">MQKIPLEIIDLQGDGYHLLVKVNLFDHDFNMVVDTGASKTVVDKNTLLHSGIPEEQFEDTNVLSTGLGTTNMQSFIIDIPELRIGEWKIKHFTTAVLDLSSINYAYEQMGLEPVIGVLGGDILRRFGAHIDYRKLLLTLRDRAVR</sequence>
<dbReference type="GO" id="GO:0004190">
    <property type="term" value="F:aspartic-type endopeptidase activity"/>
    <property type="evidence" value="ECO:0007669"/>
    <property type="project" value="InterPro"/>
</dbReference>
<evidence type="ECO:0000313" key="1">
    <source>
        <dbReference type="EMBL" id="SFS83449.1"/>
    </source>
</evidence>
<dbReference type="Pfam" id="PF13650">
    <property type="entry name" value="Asp_protease_2"/>
    <property type="match status" value="1"/>
</dbReference>
<reference evidence="1 2" key="1">
    <citation type="submission" date="2016-10" db="EMBL/GenBank/DDBJ databases">
        <authorList>
            <person name="de Groot N.N."/>
        </authorList>
    </citation>
    <scope>NUCLEOTIDE SEQUENCE [LARGE SCALE GENOMIC DNA]</scope>
    <source>
        <strain evidence="1 2">DSM 22789</strain>
    </source>
</reference>
<proteinExistence type="predicted"/>
<dbReference type="InterPro" id="IPR021109">
    <property type="entry name" value="Peptidase_aspartic_dom_sf"/>
</dbReference>
<dbReference type="Gene3D" id="2.40.70.10">
    <property type="entry name" value="Acid Proteases"/>
    <property type="match status" value="1"/>
</dbReference>
<dbReference type="AlphaFoldDB" id="A0A1I6T2F7"/>